<dbReference type="PROSITE" id="PS00409">
    <property type="entry name" value="PROKAR_NTER_METHYL"/>
    <property type="match status" value="1"/>
</dbReference>
<dbReference type="RefSeq" id="WP_109441034.1">
    <property type="nucleotide sequence ID" value="NZ_CP030880.1"/>
</dbReference>
<dbReference type="PRINTS" id="PR00813">
    <property type="entry name" value="BCTERIALGSPG"/>
</dbReference>
<dbReference type="InterPro" id="IPR012902">
    <property type="entry name" value="N_methyl_site"/>
</dbReference>
<comment type="caution">
    <text evidence="3">The sequence shown here is derived from an EMBL/GenBank/DDBJ whole genome shotgun (WGS) entry which is preliminary data.</text>
</comment>
<dbReference type="SUPFAM" id="SSF54523">
    <property type="entry name" value="Pili subunits"/>
    <property type="match status" value="1"/>
</dbReference>
<dbReference type="EMBL" id="WTTO01000039">
    <property type="protein sequence ID" value="NAR74240.1"/>
    <property type="molecule type" value="Genomic_DNA"/>
</dbReference>
<proteinExistence type="predicted"/>
<protein>
    <submittedName>
        <fullName evidence="3">Prepilin-type N-terminal cleavage/methylation domain-containing protein</fullName>
    </submittedName>
</protein>
<keyword evidence="1" id="KW-0488">Methylation</keyword>
<dbReference type="GeneID" id="56327912"/>
<gene>
    <name evidence="3" type="ORF">GPS52_12210</name>
</gene>
<keyword evidence="2" id="KW-1133">Transmembrane helix</keyword>
<dbReference type="Pfam" id="PF07963">
    <property type="entry name" value="N_methyl"/>
    <property type="match status" value="1"/>
</dbReference>
<dbReference type="PANTHER" id="PTHR30093:SF47">
    <property type="entry name" value="TYPE IV PILUS NON-CORE MINOR PILIN PILE"/>
    <property type="match status" value="1"/>
</dbReference>
<dbReference type="AlphaFoldDB" id="A0AAJ2YTF9"/>
<dbReference type="Pfam" id="PF16732">
    <property type="entry name" value="ComP_DUS"/>
    <property type="match status" value="1"/>
</dbReference>
<dbReference type="Proteomes" id="UP000451048">
    <property type="component" value="Unassembled WGS sequence"/>
</dbReference>
<dbReference type="GO" id="GO:0043683">
    <property type="term" value="P:type IV pilus assembly"/>
    <property type="evidence" value="ECO:0007669"/>
    <property type="project" value="InterPro"/>
</dbReference>
<dbReference type="GO" id="GO:0015627">
    <property type="term" value="C:type II protein secretion system complex"/>
    <property type="evidence" value="ECO:0007669"/>
    <property type="project" value="InterPro"/>
</dbReference>
<organism evidence="3 4">
    <name type="scientific">Acinetobacter haemolyticus</name>
    <dbReference type="NCBI Taxonomy" id="29430"/>
    <lineage>
        <taxon>Bacteria</taxon>
        <taxon>Pseudomonadati</taxon>
        <taxon>Pseudomonadota</taxon>
        <taxon>Gammaproteobacteria</taxon>
        <taxon>Moraxellales</taxon>
        <taxon>Moraxellaceae</taxon>
        <taxon>Acinetobacter</taxon>
    </lineage>
</organism>
<dbReference type="InterPro" id="IPR000983">
    <property type="entry name" value="Bac_GSPG_pilin"/>
</dbReference>
<feature type="transmembrane region" description="Helical" evidence="2">
    <location>
        <begin position="12"/>
        <end position="32"/>
    </location>
</feature>
<dbReference type="GO" id="GO:0015628">
    <property type="term" value="P:protein secretion by the type II secretion system"/>
    <property type="evidence" value="ECO:0007669"/>
    <property type="project" value="InterPro"/>
</dbReference>
<evidence type="ECO:0000313" key="4">
    <source>
        <dbReference type="Proteomes" id="UP000451048"/>
    </source>
</evidence>
<evidence type="ECO:0000256" key="1">
    <source>
        <dbReference type="ARBA" id="ARBA00022481"/>
    </source>
</evidence>
<evidence type="ECO:0000313" key="3">
    <source>
        <dbReference type="EMBL" id="NAR74240.1"/>
    </source>
</evidence>
<dbReference type="NCBIfam" id="TIGR02532">
    <property type="entry name" value="IV_pilin_GFxxxE"/>
    <property type="match status" value="1"/>
</dbReference>
<dbReference type="PANTHER" id="PTHR30093">
    <property type="entry name" value="GENERAL SECRETION PATHWAY PROTEIN G"/>
    <property type="match status" value="1"/>
</dbReference>
<reference evidence="3 4" key="1">
    <citation type="submission" date="2019-12" db="EMBL/GenBank/DDBJ databases">
        <title>Acinetobacter haemolyticus comparative genomics.</title>
        <authorList>
            <person name="Castro-Jaimes S."/>
            <person name="Bello-Lopez E."/>
            <person name="Velazquez-Acosta C."/>
            <person name="Volkow-Fernandez P."/>
            <person name="Lozano-Zarain P."/>
            <person name="Castillo Ramirez S."/>
            <person name="Cevallos M.A."/>
        </authorList>
    </citation>
    <scope>NUCLEOTIDE SEQUENCE [LARGE SCALE GENOMIC DNA]</scope>
    <source>
        <strain evidence="3 4">AN10</strain>
    </source>
</reference>
<keyword evidence="2" id="KW-0472">Membrane</keyword>
<dbReference type="InterPro" id="IPR031982">
    <property type="entry name" value="PilE-like"/>
</dbReference>
<sequence length="144" mass="15745">MPKKKGRGFTLIELMIVVAIVAILAAIAYPSYQDYVRKTKRTDAQAEMMDIAHRLSQYKVVNHNYSSATINDIYGINVTPKSGTALYSLDLIVTPSTWTLTAMPITTSAQNGDGILILNSEGQKCWVKGASICTLSATSNWDGR</sequence>
<accession>A0AAJ2YTF9</accession>
<dbReference type="Gene3D" id="3.30.700.10">
    <property type="entry name" value="Glycoprotein, Type 4 Pilin"/>
    <property type="match status" value="1"/>
</dbReference>
<name>A0AAJ2YTF9_ACIHA</name>
<evidence type="ECO:0000256" key="2">
    <source>
        <dbReference type="SAM" id="Phobius"/>
    </source>
</evidence>
<dbReference type="InterPro" id="IPR045584">
    <property type="entry name" value="Pilin-like"/>
</dbReference>
<keyword evidence="2" id="KW-0812">Transmembrane</keyword>